<evidence type="ECO:0000259" key="6">
    <source>
        <dbReference type="Pfam" id="PF21719"/>
    </source>
</evidence>
<feature type="compositionally biased region" description="Low complexity" evidence="4">
    <location>
        <begin position="881"/>
        <end position="892"/>
    </location>
</feature>
<evidence type="ECO:0000256" key="2">
    <source>
        <dbReference type="ARBA" id="ARBA00022574"/>
    </source>
</evidence>
<keyword evidence="3" id="KW-0677">Repeat</keyword>
<evidence type="ECO:0000313" key="10">
    <source>
        <dbReference type="RefSeq" id="XP_014672961.1"/>
    </source>
</evidence>
<gene>
    <name evidence="8 9 10" type="primary">LOC106813346</name>
</gene>
<protein>
    <submittedName>
        <fullName evidence="8 9">WD repeat-containing protein mio-like</fullName>
    </submittedName>
</protein>
<reference evidence="8 9" key="1">
    <citation type="submission" date="2025-05" db="UniProtKB">
        <authorList>
            <consortium name="RefSeq"/>
        </authorList>
    </citation>
    <scope>IDENTIFICATION</scope>
</reference>
<keyword evidence="2" id="KW-0853">WD repeat</keyword>
<dbReference type="InterPro" id="IPR001680">
    <property type="entry name" value="WD40_rpt"/>
</dbReference>
<sequence length="909" mass="101821">MEILWSPNHEDKFLTFSSELSLYKVEPWKEDTQQTQRLSPNTAATLLAVNSDQQYLKCVAWYPQSEPDHLIAVGQANGRVVLTSLCQGSKDPRELTGKEFIPRHARQCNMLAWDPCHTNLLAAGMEKYRADHCILVWDVLATPFVDLMATPERRGHILGNSADTSSGMVSKPMHELGLSETVLSLSWFKHDPKTLLAGMNNKHIRIFDLRDTGRAHMNTTLTKAVYGVAVDPYNCFRIASYVDTQVAIWDTRNFDKPVLSLTENRSITRMSWSPTRMGLLATISKDSSVVKLYDIQHVTIGDEVEPAIVERLVQPYGQHAVASFAWHPTHENRLLSATPSGTIKDTVVFERITLNWSPYSNIVWACGRKLLQYDEESEEHVRDDISTKMKQRALSGYGLKVEQVWENGLLCGDDAGLKNVWSWLDLAKSLKEEGKQRINSRFANYKLQGVLAILKGELMPSGFSTKSDVHIVPWVGMERQQSIQQQVYRNECREMALMLCGWGFEKDNSTFNDFLDRLQSDGFYERAAAIALFNLKIRKAIEILHKGSTPKDGKAGETASNLLGGDINLNVVAMALSGFTEEKKTLWREMCSELRTQLSSSYLRAMFAFLTCDDAYEEVLSETGIAIQDRVAIAAMYLSDAKMMDYVEKLTVQMADDGNLDGILLTGLTREGLELLQRYVDLTSDVQSTCFIMAHATPDVMKDVSVKQWAESYRDLLDVWRLWHQRALFDVHWFQGDAGSRPPQQVTVCCNFCSKSISTTGQGRGPRRPYLHYTARTPATKSKVTCCPGCRKPLPRCALCLMNMGTASGMGPTKTEKIRLQVMPSGKDGKPIAISSWFTWCQTCRHGGHANHITEWFREHADCPVTGCNCRCMTLDTVSKASTGSSSTSQHRTAGHSDDVASRGAAPAP</sequence>
<dbReference type="RefSeq" id="XP_014672958.1">
    <property type="nucleotide sequence ID" value="XM_014817472.1"/>
</dbReference>
<dbReference type="InterPro" id="IPR037593">
    <property type="entry name" value="MIOS/Sea4"/>
</dbReference>
<evidence type="ECO:0000256" key="1">
    <source>
        <dbReference type="ARBA" id="ARBA00009713"/>
    </source>
</evidence>
<comment type="similarity">
    <text evidence="1">Belongs to the WD repeat mio family.</text>
</comment>
<dbReference type="Pfam" id="PF21719">
    <property type="entry name" value="MIOS_a-sol"/>
    <property type="match status" value="1"/>
</dbReference>
<dbReference type="Pfam" id="PF21720">
    <property type="entry name" value="MIOS_WD40"/>
    <property type="match status" value="1"/>
</dbReference>
<dbReference type="RefSeq" id="XP_014672961.1">
    <property type="nucleotide sequence ID" value="XM_014817475.1"/>
</dbReference>
<dbReference type="PANTHER" id="PTHR16453:SF9">
    <property type="entry name" value="GATOR COMPLEX PROTEIN MIOS"/>
    <property type="match status" value="1"/>
</dbReference>
<dbReference type="SUPFAM" id="SSF50978">
    <property type="entry name" value="WD40 repeat-like"/>
    <property type="match status" value="1"/>
</dbReference>
<evidence type="ECO:0000259" key="5">
    <source>
        <dbReference type="Pfam" id="PF17034"/>
    </source>
</evidence>
<evidence type="ECO:0000256" key="3">
    <source>
        <dbReference type="ARBA" id="ARBA00022737"/>
    </source>
</evidence>
<evidence type="ECO:0000256" key="4">
    <source>
        <dbReference type="SAM" id="MobiDB-lite"/>
    </source>
</evidence>
<dbReference type="InterPro" id="IPR015943">
    <property type="entry name" value="WD40/YVTN_repeat-like_dom_sf"/>
</dbReference>
<proteinExistence type="inferred from homology"/>
<evidence type="ECO:0000313" key="8">
    <source>
        <dbReference type="RefSeq" id="XP_014672958.1"/>
    </source>
</evidence>
<dbReference type="InterPro" id="IPR049092">
    <property type="entry name" value="MIOS_a-sol"/>
</dbReference>
<dbReference type="Gene3D" id="2.130.10.10">
    <property type="entry name" value="YVTN repeat-like/Quinoprotein amine dehydrogenase"/>
    <property type="match status" value="2"/>
</dbReference>
<dbReference type="InterPro" id="IPR036322">
    <property type="entry name" value="WD40_repeat_dom_sf"/>
</dbReference>
<feature type="domain" description="GATOR2 complex protein MIO zinc-ribbon like" evidence="5">
    <location>
        <begin position="750"/>
        <end position="873"/>
    </location>
</feature>
<name>A0ABM1EL87_PRICU</name>
<accession>A0ABM1EL87</accession>
<organism evidence="7 8">
    <name type="scientific">Priapulus caudatus</name>
    <name type="common">Priapulid worm</name>
    <dbReference type="NCBI Taxonomy" id="37621"/>
    <lineage>
        <taxon>Eukaryota</taxon>
        <taxon>Metazoa</taxon>
        <taxon>Ecdysozoa</taxon>
        <taxon>Scalidophora</taxon>
        <taxon>Priapulida</taxon>
        <taxon>Priapulimorpha</taxon>
        <taxon>Priapulimorphida</taxon>
        <taxon>Priapulidae</taxon>
        <taxon>Priapulus</taxon>
    </lineage>
</organism>
<dbReference type="Pfam" id="PF17034">
    <property type="entry name" value="zinc_ribbon_16"/>
    <property type="match status" value="1"/>
</dbReference>
<dbReference type="Proteomes" id="UP000695022">
    <property type="component" value="Unplaced"/>
</dbReference>
<dbReference type="InterPro" id="IPR031488">
    <property type="entry name" value="Zn_ribbon_mio"/>
</dbReference>
<feature type="domain" description="MIOS-like alpha-solenoid" evidence="6">
    <location>
        <begin position="389"/>
        <end position="637"/>
    </location>
</feature>
<dbReference type="RefSeq" id="XP_014672960.1">
    <property type="nucleotide sequence ID" value="XM_014817474.1"/>
</dbReference>
<dbReference type="GeneID" id="106813346"/>
<feature type="region of interest" description="Disordered" evidence="4">
    <location>
        <begin position="881"/>
        <end position="909"/>
    </location>
</feature>
<dbReference type="CDD" id="cd16691">
    <property type="entry name" value="mRING-H2-C3H3C2_Mio"/>
    <property type="match status" value="1"/>
</dbReference>
<keyword evidence="7" id="KW-1185">Reference proteome</keyword>
<evidence type="ECO:0000313" key="7">
    <source>
        <dbReference type="Proteomes" id="UP000695022"/>
    </source>
</evidence>
<evidence type="ECO:0000313" key="9">
    <source>
        <dbReference type="RefSeq" id="XP_014672960.1"/>
    </source>
</evidence>
<dbReference type="SMART" id="SM00320">
    <property type="entry name" value="WD40"/>
    <property type="match status" value="6"/>
</dbReference>
<dbReference type="PANTHER" id="PTHR16453">
    <property type="entry name" value="WD40 DOMAIN-CONTAINING PROTEIN MIO FAMILY MEMBER"/>
    <property type="match status" value="1"/>
</dbReference>